<dbReference type="GO" id="GO:0005737">
    <property type="term" value="C:cytoplasm"/>
    <property type="evidence" value="ECO:0007669"/>
    <property type="project" value="UniProtKB-SubCell"/>
</dbReference>
<protein>
    <recommendedName>
        <fullName evidence="5">Exodeoxyribonuclease 7 large subunit</fullName>
        <ecNumber evidence="5">3.1.11.6</ecNumber>
    </recommendedName>
    <alternativeName>
        <fullName evidence="5">Exodeoxyribonuclease VII large subunit</fullName>
        <shortName evidence="5">Exonuclease VII large subunit</shortName>
    </alternativeName>
</protein>
<comment type="subunit">
    <text evidence="5">Heterooligomer composed of large and small subunits.</text>
</comment>
<evidence type="ECO:0000259" key="7">
    <source>
        <dbReference type="Pfam" id="PF02601"/>
    </source>
</evidence>
<evidence type="ECO:0000256" key="3">
    <source>
        <dbReference type="ARBA" id="ARBA00022801"/>
    </source>
</evidence>
<keyword evidence="1 5" id="KW-0963">Cytoplasm</keyword>
<evidence type="ECO:0000259" key="8">
    <source>
        <dbReference type="Pfam" id="PF13742"/>
    </source>
</evidence>
<dbReference type="InterPro" id="IPR025824">
    <property type="entry name" value="OB-fold_nuc-bd_dom"/>
</dbReference>
<dbReference type="CDD" id="cd04489">
    <property type="entry name" value="ExoVII_LU_OBF"/>
    <property type="match status" value="1"/>
</dbReference>
<dbReference type="GO" id="GO:0006308">
    <property type="term" value="P:DNA catabolic process"/>
    <property type="evidence" value="ECO:0007669"/>
    <property type="project" value="UniProtKB-UniRule"/>
</dbReference>
<reference evidence="9 10" key="1">
    <citation type="submission" date="2018-06" db="EMBL/GenBank/DDBJ databases">
        <authorList>
            <consortium name="Pathogen Informatics"/>
            <person name="Doyle S."/>
        </authorList>
    </citation>
    <scope>NUCLEOTIDE SEQUENCE [LARGE SCALE GENOMIC DNA]</scope>
    <source>
        <strain evidence="9 10">NCTC10254</strain>
    </source>
</reference>
<dbReference type="EC" id="3.1.11.6" evidence="5"/>
<evidence type="ECO:0000256" key="4">
    <source>
        <dbReference type="ARBA" id="ARBA00022839"/>
    </source>
</evidence>
<evidence type="ECO:0000313" key="9">
    <source>
        <dbReference type="EMBL" id="SPW33115.1"/>
    </source>
</evidence>
<name>A0A6H9XTC0_9CORY</name>
<dbReference type="RefSeq" id="WP_005527481.1">
    <property type="nucleotide sequence ID" value="NZ_CP050134.2"/>
</dbReference>
<accession>A0A6H9XTC0</accession>
<dbReference type="GO" id="GO:0008855">
    <property type="term" value="F:exodeoxyribonuclease VII activity"/>
    <property type="evidence" value="ECO:0007669"/>
    <property type="project" value="UniProtKB-UniRule"/>
</dbReference>
<dbReference type="HAMAP" id="MF_00378">
    <property type="entry name" value="Exonuc_7_L"/>
    <property type="match status" value="1"/>
</dbReference>
<dbReference type="InterPro" id="IPR020579">
    <property type="entry name" value="Exonuc_VII_lsu_C"/>
</dbReference>
<dbReference type="Pfam" id="PF02601">
    <property type="entry name" value="Exonuc_VII_L"/>
    <property type="match status" value="1"/>
</dbReference>
<evidence type="ECO:0000256" key="5">
    <source>
        <dbReference type="HAMAP-Rule" id="MF_00378"/>
    </source>
</evidence>
<dbReference type="GO" id="GO:0003676">
    <property type="term" value="F:nucleic acid binding"/>
    <property type="evidence" value="ECO:0007669"/>
    <property type="project" value="InterPro"/>
</dbReference>
<dbReference type="GO" id="GO:0009318">
    <property type="term" value="C:exodeoxyribonuclease VII complex"/>
    <property type="evidence" value="ECO:0007669"/>
    <property type="project" value="UniProtKB-UniRule"/>
</dbReference>
<dbReference type="Pfam" id="PF13742">
    <property type="entry name" value="tRNA_anti_2"/>
    <property type="match status" value="1"/>
</dbReference>
<dbReference type="Proteomes" id="UP000249886">
    <property type="component" value="Unassembled WGS sequence"/>
</dbReference>
<comment type="caution">
    <text evidence="9">The sequence shown here is derived from an EMBL/GenBank/DDBJ whole genome shotgun (WGS) entry which is preliminary data.</text>
</comment>
<proteinExistence type="inferred from homology"/>
<gene>
    <name evidence="5 9" type="primary">xseA</name>
    <name evidence="9" type="ORF">NCTC10254_02303</name>
</gene>
<comment type="subcellular location">
    <subcellularLocation>
        <location evidence="5 6">Cytoplasm</location>
    </subcellularLocation>
</comment>
<evidence type="ECO:0000256" key="1">
    <source>
        <dbReference type="ARBA" id="ARBA00022490"/>
    </source>
</evidence>
<comment type="function">
    <text evidence="5">Bidirectionally degrades single-stranded DNA into large acid-insoluble oligonucleotides, which are then degraded further into small acid-soluble oligonucleotides.</text>
</comment>
<dbReference type="EMBL" id="UARK01000033">
    <property type="protein sequence ID" value="SPW33115.1"/>
    <property type="molecule type" value="Genomic_DNA"/>
</dbReference>
<dbReference type="InterPro" id="IPR003753">
    <property type="entry name" value="Exonuc_VII_L"/>
</dbReference>
<dbReference type="AlphaFoldDB" id="A0A6H9XTC0"/>
<dbReference type="NCBIfam" id="TIGR00237">
    <property type="entry name" value="xseA"/>
    <property type="match status" value="1"/>
</dbReference>
<feature type="domain" description="OB-fold nucleic acid binding" evidence="8">
    <location>
        <begin position="12"/>
        <end position="106"/>
    </location>
</feature>
<sequence>MANHTTPETAWPVRELNSKVKGWIERLGYVWVEGQITQYKANNRWKFSYLTLRDPEIEASIQITCNTTLLTSADNPIAQGDRVVVYGKPSFYEGRGSFSLWVTEIRPVGIGAMLARIEQLRRRLATEGLFDDSRKHPLPFLPNNIGLITGRGSAAERDVLSVSQGRWPDVQFTIINTTVQGARAVPEIIAALTELDANPDVDVIIIARGGGSVEDLLPFSEEALQYAVAECRTPVVSAIGHEPDNPILDNVADLRAATPTDAAKRVVPDVLAELQQVRELRGRAAAALRGWVSREQQQLTAIRSRPVLNDPLTGLRQRWIDVHQHITAARREIQHLLTTETNQVTALRTQVATLGPAATLARGYAVVQVVPRDGRPAEVVMSIDQSPPGSQLRIRVGDGSITAAAMQTTPAD</sequence>
<keyword evidence="3 5" id="KW-0378">Hydrolase</keyword>
<organism evidence="9 10">
    <name type="scientific">Corynebacterium matruchotii</name>
    <dbReference type="NCBI Taxonomy" id="43768"/>
    <lineage>
        <taxon>Bacteria</taxon>
        <taxon>Bacillati</taxon>
        <taxon>Actinomycetota</taxon>
        <taxon>Actinomycetes</taxon>
        <taxon>Mycobacteriales</taxon>
        <taxon>Corynebacteriaceae</taxon>
        <taxon>Corynebacterium</taxon>
    </lineage>
</organism>
<comment type="similarity">
    <text evidence="5 6">Belongs to the XseA family.</text>
</comment>
<evidence type="ECO:0000256" key="2">
    <source>
        <dbReference type="ARBA" id="ARBA00022722"/>
    </source>
</evidence>
<dbReference type="PANTHER" id="PTHR30008">
    <property type="entry name" value="EXODEOXYRIBONUCLEASE 7 LARGE SUBUNIT"/>
    <property type="match status" value="1"/>
</dbReference>
<feature type="domain" description="Exonuclease VII large subunit C-terminal" evidence="7">
    <location>
        <begin position="129"/>
        <end position="317"/>
    </location>
</feature>
<evidence type="ECO:0000313" key="10">
    <source>
        <dbReference type="Proteomes" id="UP000249886"/>
    </source>
</evidence>
<keyword evidence="4 5" id="KW-0269">Exonuclease</keyword>
<keyword evidence="2 5" id="KW-0540">Nuclease</keyword>
<comment type="catalytic activity">
    <reaction evidence="5 6">
        <text>Exonucleolytic cleavage in either 5'- to 3'- or 3'- to 5'-direction to yield nucleoside 5'-phosphates.</text>
        <dbReference type="EC" id="3.1.11.6"/>
    </reaction>
</comment>
<dbReference type="GeneID" id="84575088"/>
<dbReference type="PANTHER" id="PTHR30008:SF0">
    <property type="entry name" value="EXODEOXYRIBONUCLEASE 7 LARGE SUBUNIT"/>
    <property type="match status" value="1"/>
</dbReference>
<evidence type="ECO:0000256" key="6">
    <source>
        <dbReference type="RuleBase" id="RU004355"/>
    </source>
</evidence>